<evidence type="ECO:0000313" key="2">
    <source>
        <dbReference type="EMBL" id="KAK7836630.1"/>
    </source>
</evidence>
<name>A0AAW0KB68_QUESU</name>
<feature type="region of interest" description="Disordered" evidence="1">
    <location>
        <begin position="80"/>
        <end position="108"/>
    </location>
</feature>
<sequence>MITCEKKVYDEEVMAHPDHDQYLNKRIEMYDEMALLFGKDTARWSSAKSFSDSDSEKRIVDLESNCKDIIDFEKASKGKQVGSSNTAFSQARSHRKRSRANVNQDANNNKFSKQLGKIELAIKKLKKDQLDVNELYEEVMKVKSFDKVMLESALDYLVINERVGRAFMAKNTRLRTLWLESFFNKNGGFGN</sequence>
<protein>
    <submittedName>
        <fullName evidence="2">Uncharacterized protein</fullName>
    </submittedName>
</protein>
<dbReference type="AlphaFoldDB" id="A0AAW0KB68"/>
<dbReference type="PANTHER" id="PTHR46929:SF23">
    <property type="entry name" value="L10-INTERACTING MYB DOMAIN-CONTAINING PROTEIN-LIKE"/>
    <property type="match status" value="1"/>
</dbReference>
<evidence type="ECO:0000313" key="3">
    <source>
        <dbReference type="Proteomes" id="UP000237347"/>
    </source>
</evidence>
<keyword evidence="3" id="KW-1185">Reference proteome</keyword>
<dbReference type="EMBL" id="PKMF04000348">
    <property type="protein sequence ID" value="KAK7836630.1"/>
    <property type="molecule type" value="Genomic_DNA"/>
</dbReference>
<comment type="caution">
    <text evidence="2">The sequence shown here is derived from an EMBL/GenBank/DDBJ whole genome shotgun (WGS) entry which is preliminary data.</text>
</comment>
<proteinExistence type="predicted"/>
<dbReference type="PANTHER" id="PTHR46929">
    <property type="entry name" value="EXPRESSED PROTEIN"/>
    <property type="match status" value="1"/>
</dbReference>
<gene>
    <name evidence="2" type="ORF">CFP56_022299</name>
</gene>
<feature type="compositionally biased region" description="Polar residues" evidence="1">
    <location>
        <begin position="81"/>
        <end position="91"/>
    </location>
</feature>
<dbReference type="Proteomes" id="UP000237347">
    <property type="component" value="Unassembled WGS sequence"/>
</dbReference>
<evidence type="ECO:0000256" key="1">
    <source>
        <dbReference type="SAM" id="MobiDB-lite"/>
    </source>
</evidence>
<organism evidence="2 3">
    <name type="scientific">Quercus suber</name>
    <name type="common">Cork oak</name>
    <dbReference type="NCBI Taxonomy" id="58331"/>
    <lineage>
        <taxon>Eukaryota</taxon>
        <taxon>Viridiplantae</taxon>
        <taxon>Streptophyta</taxon>
        <taxon>Embryophyta</taxon>
        <taxon>Tracheophyta</taxon>
        <taxon>Spermatophyta</taxon>
        <taxon>Magnoliopsida</taxon>
        <taxon>eudicotyledons</taxon>
        <taxon>Gunneridae</taxon>
        <taxon>Pentapetalae</taxon>
        <taxon>rosids</taxon>
        <taxon>fabids</taxon>
        <taxon>Fagales</taxon>
        <taxon>Fagaceae</taxon>
        <taxon>Quercus</taxon>
    </lineage>
</organism>
<accession>A0AAW0KB68</accession>
<reference evidence="2 3" key="1">
    <citation type="journal article" date="2018" name="Sci. Data">
        <title>The draft genome sequence of cork oak.</title>
        <authorList>
            <person name="Ramos A.M."/>
            <person name="Usie A."/>
            <person name="Barbosa P."/>
            <person name="Barros P.M."/>
            <person name="Capote T."/>
            <person name="Chaves I."/>
            <person name="Simoes F."/>
            <person name="Abreu I."/>
            <person name="Carrasquinho I."/>
            <person name="Faro C."/>
            <person name="Guimaraes J.B."/>
            <person name="Mendonca D."/>
            <person name="Nobrega F."/>
            <person name="Rodrigues L."/>
            <person name="Saibo N.J.M."/>
            <person name="Varela M.C."/>
            <person name="Egas C."/>
            <person name="Matos J."/>
            <person name="Miguel C.M."/>
            <person name="Oliveira M.M."/>
            <person name="Ricardo C.P."/>
            <person name="Goncalves S."/>
        </authorList>
    </citation>
    <scope>NUCLEOTIDE SEQUENCE [LARGE SCALE GENOMIC DNA]</scope>
    <source>
        <strain evidence="3">cv. HL8</strain>
    </source>
</reference>